<dbReference type="Pfam" id="PF00722">
    <property type="entry name" value="Glyco_hydro_16"/>
    <property type="match status" value="1"/>
</dbReference>
<dbReference type="InterPro" id="IPR000757">
    <property type="entry name" value="Beta-glucanase-like"/>
</dbReference>
<name>A0AA37TDQ3_9HYPH</name>
<dbReference type="SUPFAM" id="SSF49899">
    <property type="entry name" value="Concanavalin A-like lectins/glucanases"/>
    <property type="match status" value="1"/>
</dbReference>
<evidence type="ECO:0000313" key="5">
    <source>
        <dbReference type="Proteomes" id="UP001157440"/>
    </source>
</evidence>
<keyword evidence="5" id="KW-1185">Reference proteome</keyword>
<evidence type="ECO:0000256" key="1">
    <source>
        <dbReference type="ARBA" id="ARBA00006865"/>
    </source>
</evidence>
<dbReference type="PANTHER" id="PTHR10963">
    <property type="entry name" value="GLYCOSYL HYDROLASE-RELATED"/>
    <property type="match status" value="1"/>
</dbReference>
<dbReference type="Proteomes" id="UP001157440">
    <property type="component" value="Unassembled WGS sequence"/>
</dbReference>
<dbReference type="GO" id="GO:0004553">
    <property type="term" value="F:hydrolase activity, hydrolyzing O-glycosyl compounds"/>
    <property type="evidence" value="ECO:0007669"/>
    <property type="project" value="InterPro"/>
</dbReference>
<dbReference type="GO" id="GO:0005975">
    <property type="term" value="P:carbohydrate metabolic process"/>
    <property type="evidence" value="ECO:0007669"/>
    <property type="project" value="InterPro"/>
</dbReference>
<comment type="caution">
    <text evidence="4">The sequence shown here is derived from an EMBL/GenBank/DDBJ whole genome shotgun (WGS) entry which is preliminary data.</text>
</comment>
<dbReference type="InterPro" id="IPR050546">
    <property type="entry name" value="Glycosyl_Hydrlase_16"/>
</dbReference>
<sequence length="287" mass="32154">MGMLIRKALLYKLFLLSIVFLGVNSGPCAAEEQVHLQPGEEQIDLKNMELSFEDNFAEPSVVGRAPFSSFNNHVKWLAHTPWNGDFGEAQFSDPGGNGPFAFSENGLSIIARKSPEGKWTSGLICSVDRDGPGQQGFTQKYGYFEMRAKLPEGAGTWPAFWLVGADKVNGSTEIDVLEYYGQFNAGFHTVLHFWKKVDSRHVGYVVDVPPKSLTSAYHNYGVLITETSTKFFLDGRKYLEFPTPDELRQPMYILVNFALGGGWPIDKMISPAVMSVEYVRAYRQRSR</sequence>
<dbReference type="Gene3D" id="2.60.120.200">
    <property type="match status" value="1"/>
</dbReference>
<gene>
    <name evidence="4" type="ORF">GCM10007890_01280</name>
</gene>
<evidence type="ECO:0000256" key="2">
    <source>
        <dbReference type="SAM" id="SignalP"/>
    </source>
</evidence>
<dbReference type="RefSeq" id="WP_238200060.1">
    <property type="nucleotide sequence ID" value="NZ_BPQZ01000057.1"/>
</dbReference>
<dbReference type="PANTHER" id="PTHR10963:SF55">
    <property type="entry name" value="GLYCOSIDE HYDROLASE FAMILY 16 PROTEIN"/>
    <property type="match status" value="1"/>
</dbReference>
<keyword evidence="2" id="KW-0732">Signal</keyword>
<feature type="domain" description="GH16" evidence="3">
    <location>
        <begin position="43"/>
        <end position="287"/>
    </location>
</feature>
<accession>A0AA37TDQ3</accession>
<dbReference type="EMBL" id="BSPL01000003">
    <property type="protein sequence ID" value="GLS68117.1"/>
    <property type="molecule type" value="Genomic_DNA"/>
</dbReference>
<protein>
    <recommendedName>
        <fullName evidence="3">GH16 domain-containing protein</fullName>
    </recommendedName>
</protein>
<dbReference type="AlphaFoldDB" id="A0AA37TDQ3"/>
<comment type="similarity">
    <text evidence="1">Belongs to the glycosyl hydrolase 16 family.</text>
</comment>
<feature type="chain" id="PRO_5041443941" description="GH16 domain-containing protein" evidence="2">
    <location>
        <begin position="31"/>
        <end position="287"/>
    </location>
</feature>
<organism evidence="4 5">
    <name type="scientific">Methylobacterium tardum</name>
    <dbReference type="NCBI Taxonomy" id="374432"/>
    <lineage>
        <taxon>Bacteria</taxon>
        <taxon>Pseudomonadati</taxon>
        <taxon>Pseudomonadota</taxon>
        <taxon>Alphaproteobacteria</taxon>
        <taxon>Hyphomicrobiales</taxon>
        <taxon>Methylobacteriaceae</taxon>
        <taxon>Methylobacterium</taxon>
    </lineage>
</organism>
<dbReference type="PROSITE" id="PS51762">
    <property type="entry name" value="GH16_2"/>
    <property type="match status" value="1"/>
</dbReference>
<proteinExistence type="inferred from homology"/>
<evidence type="ECO:0000313" key="4">
    <source>
        <dbReference type="EMBL" id="GLS68117.1"/>
    </source>
</evidence>
<feature type="signal peptide" evidence="2">
    <location>
        <begin position="1"/>
        <end position="30"/>
    </location>
</feature>
<reference evidence="5" key="1">
    <citation type="journal article" date="2019" name="Int. J. Syst. Evol. Microbiol.">
        <title>The Global Catalogue of Microorganisms (GCM) 10K type strain sequencing project: providing services to taxonomists for standard genome sequencing and annotation.</title>
        <authorList>
            <consortium name="The Broad Institute Genomics Platform"/>
            <consortium name="The Broad Institute Genome Sequencing Center for Infectious Disease"/>
            <person name="Wu L."/>
            <person name="Ma J."/>
        </authorList>
    </citation>
    <scope>NUCLEOTIDE SEQUENCE [LARGE SCALE GENOMIC DNA]</scope>
    <source>
        <strain evidence="5">NBRC 103632</strain>
    </source>
</reference>
<dbReference type="InterPro" id="IPR013320">
    <property type="entry name" value="ConA-like_dom_sf"/>
</dbReference>
<evidence type="ECO:0000259" key="3">
    <source>
        <dbReference type="PROSITE" id="PS51762"/>
    </source>
</evidence>
<dbReference type="CDD" id="cd08023">
    <property type="entry name" value="GH16_laminarinase_like"/>
    <property type="match status" value="1"/>
</dbReference>